<feature type="binding site" evidence="9">
    <location>
        <position position="163"/>
    </location>
    <ligand>
        <name>Mn(2+)</name>
        <dbReference type="ChEBI" id="CHEBI:29035"/>
    </ligand>
</feature>
<keyword evidence="7 9" id="KW-0414">Isoprene biosynthesis</keyword>
<gene>
    <name evidence="9" type="primary">dxr</name>
    <name evidence="13" type="ORF">CQA66_01015</name>
</gene>
<dbReference type="InterPro" id="IPR003821">
    <property type="entry name" value="DXP_reductoisomerase"/>
</dbReference>
<comment type="similarity">
    <text evidence="2 9">Belongs to the DXR family.</text>
</comment>
<feature type="binding site" evidence="9">
    <location>
        <position position="10"/>
    </location>
    <ligand>
        <name>NADPH</name>
        <dbReference type="ChEBI" id="CHEBI:57783"/>
    </ligand>
</feature>
<dbReference type="Pfam" id="PF02670">
    <property type="entry name" value="DXP_reductoisom"/>
    <property type="match status" value="1"/>
</dbReference>
<dbReference type="RefSeq" id="WP_104762628.1">
    <property type="nucleotide sequence ID" value="NZ_FZPM01000005.1"/>
</dbReference>
<reference evidence="13 14" key="1">
    <citation type="submission" date="2018-04" db="EMBL/GenBank/DDBJ databases">
        <title>Novel Campyloabacter and Helicobacter Species and Strains.</title>
        <authorList>
            <person name="Mannion A.J."/>
            <person name="Shen Z."/>
            <person name="Fox J.G."/>
        </authorList>
    </citation>
    <scope>NUCLEOTIDE SEQUENCE [LARGE SCALE GENOMIC DNA]</scope>
    <source>
        <strain evidence="13 14">MIT 97-5075</strain>
    </source>
</reference>
<feature type="binding site" evidence="9">
    <location>
        <position position="212"/>
    </location>
    <ligand>
        <name>1-deoxy-D-xylulose 5-phosphate</name>
        <dbReference type="ChEBI" id="CHEBI:57792"/>
    </ligand>
</feature>
<dbReference type="EMBL" id="NXLW01000001">
    <property type="protein sequence ID" value="RDU73794.1"/>
    <property type="molecule type" value="Genomic_DNA"/>
</dbReference>
<comment type="cofactor">
    <cofactor evidence="9">
        <name>Mg(2+)</name>
        <dbReference type="ChEBI" id="CHEBI:18420"/>
    </cofactor>
    <cofactor evidence="9">
        <name>Mn(2+)</name>
        <dbReference type="ChEBI" id="CHEBI:29035"/>
    </cofactor>
</comment>
<evidence type="ECO:0000256" key="6">
    <source>
        <dbReference type="ARBA" id="ARBA00023211"/>
    </source>
</evidence>
<proteinExistence type="inferred from homology"/>
<dbReference type="Gene3D" id="1.10.1740.10">
    <property type="match status" value="1"/>
</dbReference>
<evidence type="ECO:0000256" key="3">
    <source>
        <dbReference type="ARBA" id="ARBA00022723"/>
    </source>
</evidence>
<feature type="binding site" evidence="9">
    <location>
        <position position="9"/>
    </location>
    <ligand>
        <name>NADPH</name>
        <dbReference type="ChEBI" id="CHEBI:57783"/>
    </ligand>
</feature>
<comment type="catalytic activity">
    <reaction evidence="8">
        <text>2-C-methyl-D-erythritol 4-phosphate + NADP(+) = 1-deoxy-D-xylulose 5-phosphate + NADPH + H(+)</text>
        <dbReference type="Rhea" id="RHEA:13717"/>
        <dbReference type="ChEBI" id="CHEBI:15378"/>
        <dbReference type="ChEBI" id="CHEBI:57783"/>
        <dbReference type="ChEBI" id="CHEBI:57792"/>
        <dbReference type="ChEBI" id="CHEBI:58262"/>
        <dbReference type="ChEBI" id="CHEBI:58349"/>
        <dbReference type="EC" id="1.1.1.267"/>
    </reaction>
    <physiologicalReaction direction="right-to-left" evidence="8">
        <dbReference type="Rhea" id="RHEA:13719"/>
    </physiologicalReaction>
</comment>
<evidence type="ECO:0000256" key="9">
    <source>
        <dbReference type="HAMAP-Rule" id="MF_00183"/>
    </source>
</evidence>
<feature type="binding site" evidence="9">
    <location>
        <position position="218"/>
    </location>
    <ligand>
        <name>NADPH</name>
        <dbReference type="ChEBI" id="CHEBI:57783"/>
    </ligand>
</feature>
<accession>A0A3D8JA89</accession>
<name>A0A3D8JA89_9HELI</name>
<dbReference type="SUPFAM" id="SSF55347">
    <property type="entry name" value="Glyceraldehyde-3-phosphate dehydrogenase-like, C-terminal domain"/>
    <property type="match status" value="1"/>
</dbReference>
<dbReference type="InterPro" id="IPR013644">
    <property type="entry name" value="DXP_reductoisomerase_C"/>
</dbReference>
<organism evidence="13 14">
    <name type="scientific">Helicobacter aurati</name>
    <dbReference type="NCBI Taxonomy" id="137778"/>
    <lineage>
        <taxon>Bacteria</taxon>
        <taxon>Pseudomonadati</taxon>
        <taxon>Campylobacterota</taxon>
        <taxon>Epsilonproteobacteria</taxon>
        <taxon>Campylobacterales</taxon>
        <taxon>Helicobacteraceae</taxon>
        <taxon>Helicobacter</taxon>
    </lineage>
</organism>
<feature type="binding site" evidence="9">
    <location>
        <position position="115"/>
    </location>
    <ligand>
        <name>NADPH</name>
        <dbReference type="ChEBI" id="CHEBI:57783"/>
    </ligand>
</feature>
<dbReference type="PIRSF" id="PIRSF006205">
    <property type="entry name" value="Dxp_reductismrs"/>
    <property type="match status" value="1"/>
</dbReference>
<dbReference type="InterPro" id="IPR036169">
    <property type="entry name" value="DXPR_C_sf"/>
</dbReference>
<dbReference type="GO" id="GO:0051484">
    <property type="term" value="P:isopentenyl diphosphate biosynthetic process, methylerythritol 4-phosphate pathway involved in terpenoid biosynthetic process"/>
    <property type="evidence" value="ECO:0007669"/>
    <property type="project" value="TreeGrafter"/>
</dbReference>
<keyword evidence="9" id="KW-0460">Magnesium</keyword>
<evidence type="ECO:0000259" key="12">
    <source>
        <dbReference type="Pfam" id="PF13288"/>
    </source>
</evidence>
<keyword evidence="3 9" id="KW-0479">Metal-binding</keyword>
<dbReference type="AlphaFoldDB" id="A0A3D8JA89"/>
<keyword evidence="5 9" id="KW-0560">Oxidoreductase</keyword>
<keyword evidence="14" id="KW-1185">Reference proteome</keyword>
<feature type="binding site" evidence="9">
    <location>
        <position position="225"/>
    </location>
    <ligand>
        <name>1-deoxy-D-xylulose 5-phosphate</name>
        <dbReference type="ChEBI" id="CHEBI:57792"/>
    </ligand>
</feature>
<dbReference type="PANTHER" id="PTHR30525">
    <property type="entry name" value="1-DEOXY-D-XYLULOSE 5-PHOSPHATE REDUCTOISOMERASE"/>
    <property type="match status" value="1"/>
</dbReference>
<feature type="domain" description="DXP reductoisomerase C-terminal" evidence="12">
    <location>
        <begin position="273"/>
        <end position="388"/>
    </location>
</feature>
<feature type="binding site" evidence="9">
    <location>
        <position position="161"/>
    </location>
    <ligand>
        <name>Mn(2+)</name>
        <dbReference type="ChEBI" id="CHEBI:29035"/>
    </ligand>
</feature>
<dbReference type="HAMAP" id="MF_00183">
    <property type="entry name" value="DXP_reductoisom"/>
    <property type="match status" value="1"/>
</dbReference>
<evidence type="ECO:0000256" key="7">
    <source>
        <dbReference type="ARBA" id="ARBA00023229"/>
    </source>
</evidence>
<dbReference type="GO" id="GO:0016853">
    <property type="term" value="F:isomerase activity"/>
    <property type="evidence" value="ECO:0007669"/>
    <property type="project" value="UniProtKB-KW"/>
</dbReference>
<evidence type="ECO:0000256" key="1">
    <source>
        <dbReference type="ARBA" id="ARBA00005094"/>
    </source>
</evidence>
<feature type="binding site" evidence="9">
    <location>
        <position position="234"/>
    </location>
    <ligand>
        <name>Mn(2+)</name>
        <dbReference type="ChEBI" id="CHEBI:29035"/>
    </ligand>
</feature>
<comment type="pathway">
    <text evidence="1 9">Isoprenoid biosynthesis; isopentenyl diphosphate biosynthesis via DXP pathway; isopentenyl diphosphate from 1-deoxy-D-xylulose 5-phosphate: step 1/6.</text>
</comment>
<dbReference type="InterPro" id="IPR013512">
    <property type="entry name" value="DXP_reductoisomerase_N"/>
</dbReference>
<comment type="caution">
    <text evidence="13">The sequence shown here is derived from an EMBL/GenBank/DDBJ whole genome shotgun (WGS) entry which is preliminary data.</text>
</comment>
<dbReference type="SUPFAM" id="SSF51735">
    <property type="entry name" value="NAD(P)-binding Rossmann-fold domains"/>
    <property type="match status" value="1"/>
</dbReference>
<keyword evidence="6 9" id="KW-0464">Manganese</keyword>
<feature type="binding site" evidence="9">
    <location>
        <position position="162"/>
    </location>
    <ligand>
        <name>1-deoxy-D-xylulose 5-phosphate</name>
        <dbReference type="ChEBI" id="CHEBI:57792"/>
    </ligand>
</feature>
<feature type="binding site" evidence="9">
    <location>
        <position position="33"/>
    </location>
    <ligand>
        <name>NADPH</name>
        <dbReference type="ChEBI" id="CHEBI:57783"/>
    </ligand>
</feature>
<dbReference type="SUPFAM" id="SSF69055">
    <property type="entry name" value="1-deoxy-D-xylulose-5-phosphate reductoisomerase, C-terminal domain"/>
    <property type="match status" value="1"/>
</dbReference>
<feature type="binding site" evidence="9">
    <location>
        <position position="8"/>
    </location>
    <ligand>
        <name>NADPH</name>
        <dbReference type="ChEBI" id="CHEBI:57783"/>
    </ligand>
</feature>
<dbReference type="GO" id="GO:0030604">
    <property type="term" value="F:1-deoxy-D-xylulose-5-phosphate reductoisomerase activity"/>
    <property type="evidence" value="ECO:0007669"/>
    <property type="project" value="UniProtKB-UniRule"/>
</dbReference>
<feature type="binding site" evidence="9">
    <location>
        <position position="234"/>
    </location>
    <ligand>
        <name>1-deoxy-D-xylulose 5-phosphate</name>
        <dbReference type="ChEBI" id="CHEBI:57792"/>
    </ligand>
</feature>
<feature type="binding site" evidence="9">
    <location>
        <position position="163"/>
    </location>
    <ligand>
        <name>1-deoxy-D-xylulose 5-phosphate</name>
        <dbReference type="ChEBI" id="CHEBI:57792"/>
    </ligand>
</feature>
<feature type="binding site" evidence="9">
    <location>
        <position position="113"/>
    </location>
    <ligand>
        <name>NADPH</name>
        <dbReference type="ChEBI" id="CHEBI:57783"/>
    </ligand>
</feature>
<dbReference type="Pfam" id="PF08436">
    <property type="entry name" value="DXP_redisom_C"/>
    <property type="match status" value="1"/>
</dbReference>
<dbReference type="EC" id="1.1.1.267" evidence="9"/>
<dbReference type="UniPathway" id="UPA00056">
    <property type="reaction ID" value="UER00092"/>
</dbReference>
<evidence type="ECO:0000256" key="8">
    <source>
        <dbReference type="ARBA" id="ARBA00048543"/>
    </source>
</evidence>
<feature type="binding site" evidence="9">
    <location>
        <position position="231"/>
    </location>
    <ligand>
        <name>1-deoxy-D-xylulose 5-phosphate</name>
        <dbReference type="ChEBI" id="CHEBI:57792"/>
    </ligand>
</feature>
<dbReference type="Gene3D" id="3.40.50.720">
    <property type="entry name" value="NAD(P)-binding Rossmann-like Domain"/>
    <property type="match status" value="1"/>
</dbReference>
<feature type="binding site" evidence="9">
    <location>
        <position position="7"/>
    </location>
    <ligand>
        <name>NADPH</name>
        <dbReference type="ChEBI" id="CHEBI:57783"/>
    </ligand>
</feature>
<protein>
    <recommendedName>
        <fullName evidence="9">1-deoxy-D-xylulose 5-phosphate reductoisomerase</fullName>
        <shortName evidence="9">DXP reductoisomerase</shortName>
        <ecNumber evidence="9">1.1.1.267</ecNumber>
    </recommendedName>
    <alternativeName>
        <fullName evidence="9">1-deoxyxylulose-5-phosphate reductoisomerase</fullName>
    </alternativeName>
    <alternativeName>
        <fullName evidence="9">2-C-methyl-D-erythritol 4-phosphate synthase</fullName>
    </alternativeName>
</protein>
<comment type="caution">
    <text evidence="9">Lacks conserved residue(s) required for the propagation of feature annotation.</text>
</comment>
<dbReference type="InterPro" id="IPR036291">
    <property type="entry name" value="NAD(P)-bd_dom_sf"/>
</dbReference>
<feature type="binding site" evidence="9">
    <location>
        <position position="31"/>
    </location>
    <ligand>
        <name>NADPH</name>
        <dbReference type="ChEBI" id="CHEBI:57783"/>
    </ligand>
</feature>
<evidence type="ECO:0000313" key="14">
    <source>
        <dbReference type="Proteomes" id="UP000256424"/>
    </source>
</evidence>
<evidence type="ECO:0000259" key="10">
    <source>
        <dbReference type="Pfam" id="PF02670"/>
    </source>
</evidence>
<comment type="function">
    <text evidence="9">Catalyzes the NADPH-dependent rearrangement and reduction of 1-deoxy-D-xylulose-5-phosphate (DXP) to 2-C-methyl-D-erythritol 4-phosphate (MEP).</text>
</comment>
<evidence type="ECO:0000256" key="4">
    <source>
        <dbReference type="ARBA" id="ARBA00022857"/>
    </source>
</evidence>
<sequence>MIILGSTGSIGINALKIAKQFNIKVEALVCGSNALLLNEQIKEFSPKFVGIYDSNALQFLQARDSHVYTGNEQICTMLEKCQSQRVLNAVVGFAGLPFSLKALHLNKKLILANKESLVVAGALIQEIIQKQNKAKTNTTNNHITPIPNAKANILDKIFPIDSEHFSLWYLLTEQSLTKESAYTLYITASGGALRDMPIEQIKYATLQDVLKHPTWNMGKKITIDSATFINKLYETLETYWLFNTTNIHAMIERSSLVHALIEYPNGIFCALTSHNDMCLPIAYGMDYLQAKNNFHIQKLQAKDFTKIRFQDIDTNRYPLWRYKDLLLENPNLGIVLNASNEILQNLFLQEQIPFNAFNEIISQTLDYFTRIKMPISRLEEIHKLREETTAFVYFLLKNSYKDSKIC</sequence>
<feature type="binding site" evidence="9">
    <location>
        <position position="189"/>
    </location>
    <ligand>
        <name>1-deoxy-D-xylulose 5-phosphate</name>
        <dbReference type="ChEBI" id="CHEBI:57792"/>
    </ligand>
</feature>
<evidence type="ECO:0000256" key="5">
    <source>
        <dbReference type="ARBA" id="ARBA00023002"/>
    </source>
</evidence>
<evidence type="ECO:0000259" key="11">
    <source>
        <dbReference type="Pfam" id="PF08436"/>
    </source>
</evidence>
<dbReference type="PANTHER" id="PTHR30525:SF0">
    <property type="entry name" value="1-DEOXY-D-XYLULOSE 5-PHOSPHATE REDUCTOISOMERASE, CHLOROPLASTIC"/>
    <property type="match status" value="1"/>
</dbReference>
<evidence type="ECO:0000313" key="13">
    <source>
        <dbReference type="EMBL" id="RDU73794.1"/>
    </source>
</evidence>
<keyword evidence="13" id="KW-0413">Isomerase</keyword>
<dbReference type="OrthoDB" id="9806546at2"/>
<feature type="domain" description="1-deoxy-D-xylulose 5-phosphate reductoisomerase C-terminal" evidence="11">
    <location>
        <begin position="157"/>
        <end position="242"/>
    </location>
</feature>
<dbReference type="Proteomes" id="UP000256424">
    <property type="component" value="Unassembled WGS sequence"/>
</dbReference>
<dbReference type="InterPro" id="IPR026877">
    <property type="entry name" value="DXPR_C"/>
</dbReference>
<dbReference type="Pfam" id="PF13288">
    <property type="entry name" value="DXPR_C"/>
    <property type="match status" value="1"/>
</dbReference>
<feature type="binding site" evidence="9">
    <location>
        <position position="114"/>
    </location>
    <ligand>
        <name>1-deoxy-D-xylulose 5-phosphate</name>
        <dbReference type="ChEBI" id="CHEBI:57792"/>
    </ligand>
</feature>
<dbReference type="GO" id="GO:0030145">
    <property type="term" value="F:manganese ion binding"/>
    <property type="evidence" value="ECO:0007669"/>
    <property type="project" value="TreeGrafter"/>
</dbReference>
<dbReference type="GO" id="GO:0070402">
    <property type="term" value="F:NADPH binding"/>
    <property type="evidence" value="ECO:0007669"/>
    <property type="project" value="InterPro"/>
</dbReference>
<feature type="binding site" evidence="9">
    <location>
        <position position="230"/>
    </location>
    <ligand>
        <name>1-deoxy-D-xylulose 5-phosphate</name>
        <dbReference type="ChEBI" id="CHEBI:57792"/>
    </ligand>
</feature>
<evidence type="ECO:0000256" key="2">
    <source>
        <dbReference type="ARBA" id="ARBA00006825"/>
    </source>
</evidence>
<keyword evidence="4 9" id="KW-0521">NADP</keyword>
<feature type="domain" description="1-deoxy-D-xylulose 5-phosphate reductoisomerase N-terminal" evidence="10">
    <location>
        <begin position="1"/>
        <end position="121"/>
    </location>
</feature>